<proteinExistence type="predicted"/>
<dbReference type="EMBL" id="JABFUD020000025">
    <property type="protein sequence ID" value="KAI5059380.1"/>
    <property type="molecule type" value="Genomic_DNA"/>
</dbReference>
<sequence>MSYDVEEHVWTVEYERNRVSEDAPSLVSVKGGRPAVLVTERAVKLWRQQQQQPWAQTQPTPSMSAEAVIEMTPAPTDLSACFTASTSLIKLPDRQLPVQLLLDFVAPHRNARLPSG</sequence>
<gene>
    <name evidence="1" type="ORF">GOP47_0025699</name>
</gene>
<dbReference type="Proteomes" id="UP000886520">
    <property type="component" value="Chromosome 25"/>
</dbReference>
<reference evidence="1" key="1">
    <citation type="submission" date="2021-01" db="EMBL/GenBank/DDBJ databases">
        <title>Adiantum capillus-veneris genome.</title>
        <authorList>
            <person name="Fang Y."/>
            <person name="Liao Q."/>
        </authorList>
    </citation>
    <scope>NUCLEOTIDE SEQUENCE</scope>
    <source>
        <strain evidence="1">H3</strain>
        <tissue evidence="1">Leaf</tissue>
    </source>
</reference>
<comment type="caution">
    <text evidence="1">The sequence shown here is derived from an EMBL/GenBank/DDBJ whole genome shotgun (WGS) entry which is preliminary data.</text>
</comment>
<evidence type="ECO:0000313" key="2">
    <source>
        <dbReference type="Proteomes" id="UP000886520"/>
    </source>
</evidence>
<dbReference type="AlphaFoldDB" id="A0A9D4Z356"/>
<evidence type="ECO:0000313" key="1">
    <source>
        <dbReference type="EMBL" id="KAI5059380.1"/>
    </source>
</evidence>
<keyword evidence="2" id="KW-1185">Reference proteome</keyword>
<name>A0A9D4Z356_ADICA</name>
<accession>A0A9D4Z356</accession>
<organism evidence="1 2">
    <name type="scientific">Adiantum capillus-veneris</name>
    <name type="common">Maidenhair fern</name>
    <dbReference type="NCBI Taxonomy" id="13818"/>
    <lineage>
        <taxon>Eukaryota</taxon>
        <taxon>Viridiplantae</taxon>
        <taxon>Streptophyta</taxon>
        <taxon>Embryophyta</taxon>
        <taxon>Tracheophyta</taxon>
        <taxon>Polypodiopsida</taxon>
        <taxon>Polypodiidae</taxon>
        <taxon>Polypodiales</taxon>
        <taxon>Pteridineae</taxon>
        <taxon>Pteridaceae</taxon>
        <taxon>Vittarioideae</taxon>
        <taxon>Adiantum</taxon>
    </lineage>
</organism>
<protein>
    <submittedName>
        <fullName evidence="1">Uncharacterized protein</fullName>
    </submittedName>
</protein>